<proteinExistence type="predicted"/>
<evidence type="ECO:0000313" key="1">
    <source>
        <dbReference type="EMBL" id="AEM05829.1"/>
    </source>
</evidence>
<feature type="non-terminal residue" evidence="1">
    <location>
        <position position="1"/>
    </location>
</feature>
<sequence>TQFWNTVTNANNQAGVTASSTSNTVQIQGQGFMSRPEPAGMTNNTDNSNWVGLDNSMIFNNQTAAPGEGSLLQVNNMLITKENETDPVNPQADKVAGKVASNNQANTVAPTATTVDHQGVLPGAVWMDKDVYLHGPIWAK</sequence>
<dbReference type="GO" id="GO:0005198">
    <property type="term" value="F:structural molecule activity"/>
    <property type="evidence" value="ECO:0007669"/>
    <property type="project" value="InterPro"/>
</dbReference>
<dbReference type="Gene3D" id="2.170.30.10">
    <property type="entry name" value="Parvovirus coat protein VP1/VP2"/>
    <property type="match status" value="1"/>
</dbReference>
<reference evidence="1" key="2">
    <citation type="submission" date="2011-03" db="EMBL/GenBank/DDBJ databases">
        <authorList>
            <person name="Phan T."/>
            <person name="Delwart E."/>
        </authorList>
    </citation>
    <scope>NUCLEOTIDE SEQUENCE</scope>
    <source>
        <strain evidence="1">M-6/USA/2010</strain>
    </source>
</reference>
<dbReference type="SUPFAM" id="SSF88645">
    <property type="entry name" value="ssDNA viruses"/>
    <property type="match status" value="1"/>
</dbReference>
<name>G1C9J6_9VIRU</name>
<feature type="non-terminal residue" evidence="1">
    <location>
        <position position="140"/>
    </location>
</feature>
<reference evidence="1" key="1">
    <citation type="journal article" date="2011" name="PLoS Pathog.">
        <title>The fecal viral flora of wild rodents.</title>
        <authorList>
            <person name="Phan T.G."/>
            <person name="Kapusinszky B."/>
            <person name="Wang C."/>
            <person name="Rose R.K."/>
            <person name="Lipton H.L."/>
            <person name="Delwart E.L."/>
        </authorList>
    </citation>
    <scope>NUCLEOTIDE SEQUENCE</scope>
    <source>
        <strain evidence="1">M-6/USA/2010</strain>
    </source>
</reference>
<organism evidence="1">
    <name type="scientific">Peromyscus adeno-associated virus M-6/USA/2010</name>
    <dbReference type="NCBI Taxonomy" id="1074212"/>
    <lineage>
        <taxon>Viruses</taxon>
        <taxon>Monodnaviria</taxon>
        <taxon>Shotokuvirae</taxon>
        <taxon>Cossaviricota</taxon>
        <taxon>Quintoviricetes</taxon>
        <taxon>Piccovirales</taxon>
        <taxon>Parvoviridae</taxon>
        <taxon>Parvovirinae</taxon>
        <taxon>Dependoparvovirus</taxon>
    </lineage>
</organism>
<protein>
    <submittedName>
        <fullName evidence="1">Nonstructural protein</fullName>
    </submittedName>
</protein>
<dbReference type="InterPro" id="IPR036952">
    <property type="entry name" value="VP1/VP2"/>
</dbReference>
<dbReference type="GO" id="GO:0019028">
    <property type="term" value="C:viral capsid"/>
    <property type="evidence" value="ECO:0007669"/>
    <property type="project" value="InterPro"/>
</dbReference>
<dbReference type="InterPro" id="IPR016184">
    <property type="entry name" value="Capsid/spike_ssDNA_virus"/>
</dbReference>
<accession>G1C9J6</accession>
<dbReference type="EMBL" id="JF755425">
    <property type="protein sequence ID" value="AEM05829.1"/>
    <property type="molecule type" value="Genomic_DNA"/>
</dbReference>